<evidence type="ECO:0000256" key="1">
    <source>
        <dbReference type="SAM" id="Phobius"/>
    </source>
</evidence>
<evidence type="ECO:0000313" key="2">
    <source>
        <dbReference type="EMBL" id="OFI32967.1"/>
    </source>
</evidence>
<name>A0A1E8FAK7_9ALTE</name>
<dbReference type="OrthoDB" id="6387574at2"/>
<dbReference type="AlphaFoldDB" id="A0A1E8FAK7"/>
<keyword evidence="3" id="KW-1185">Reference proteome</keyword>
<dbReference type="Proteomes" id="UP000176037">
    <property type="component" value="Unassembled WGS sequence"/>
</dbReference>
<dbReference type="EMBL" id="MJIC01000015">
    <property type="protein sequence ID" value="OFI32967.1"/>
    <property type="molecule type" value="Genomic_DNA"/>
</dbReference>
<organism evidence="2 3">
    <name type="scientific">Alteromonas lipolytica</name>
    <dbReference type="NCBI Taxonomy" id="1856405"/>
    <lineage>
        <taxon>Bacteria</taxon>
        <taxon>Pseudomonadati</taxon>
        <taxon>Pseudomonadota</taxon>
        <taxon>Gammaproteobacteria</taxon>
        <taxon>Alteromonadales</taxon>
        <taxon>Alteromonadaceae</taxon>
        <taxon>Alteromonas/Salinimonas group</taxon>
        <taxon>Alteromonas</taxon>
    </lineage>
</organism>
<dbReference type="RefSeq" id="WP_070177344.1">
    <property type="nucleotide sequence ID" value="NZ_BMJR01000002.1"/>
</dbReference>
<accession>A0A1E8FAK7</accession>
<feature type="transmembrane region" description="Helical" evidence="1">
    <location>
        <begin position="117"/>
        <end position="142"/>
    </location>
</feature>
<feature type="transmembrane region" description="Helical" evidence="1">
    <location>
        <begin position="40"/>
        <end position="60"/>
    </location>
</feature>
<dbReference type="STRING" id="1856405.BFC17_01435"/>
<keyword evidence="1" id="KW-0472">Membrane</keyword>
<protein>
    <submittedName>
        <fullName evidence="2">Uncharacterized protein</fullName>
    </submittedName>
</protein>
<keyword evidence="1" id="KW-0812">Transmembrane</keyword>
<feature type="transmembrane region" description="Helical" evidence="1">
    <location>
        <begin position="66"/>
        <end position="87"/>
    </location>
</feature>
<reference evidence="2 3" key="1">
    <citation type="submission" date="2016-09" db="EMBL/GenBank/DDBJ databases">
        <title>Alteromonas lipolytica, a new species isolated from sea water.</title>
        <authorList>
            <person name="Wu Y.-H."/>
            <person name="Cheng H."/>
            <person name="Xu X.-W."/>
        </authorList>
    </citation>
    <scope>NUCLEOTIDE SEQUENCE [LARGE SCALE GENOMIC DNA]</scope>
    <source>
        <strain evidence="2 3">JW12</strain>
    </source>
</reference>
<gene>
    <name evidence="2" type="ORF">BFC17_01435</name>
</gene>
<keyword evidence="1" id="KW-1133">Transmembrane helix</keyword>
<proteinExistence type="predicted"/>
<evidence type="ECO:0000313" key="3">
    <source>
        <dbReference type="Proteomes" id="UP000176037"/>
    </source>
</evidence>
<feature type="transmembrane region" description="Helical" evidence="1">
    <location>
        <begin position="154"/>
        <end position="174"/>
    </location>
</feature>
<comment type="caution">
    <text evidence="2">The sequence shown here is derived from an EMBL/GenBank/DDBJ whole genome shotgun (WGS) entry which is preliminary data.</text>
</comment>
<sequence length="197" mass="22584">MTNNTPEPDFSALWQQQPVSEIDLADVTRRLKHQKWLQRWYVVSDLTGFLIGLGALLYSWQEISLFMAVVLSGVMVCGGAFTGYIIWLRRHALLASFSDTNQYRETLKKQYLSNQKIARVTLHSSWSGVVIMVLVWAVAGLMGEVTWQRFVDNGGIVTLLVVCMLMAGFGLWAYKREQKFKAEYEQLVSQEQNDLWP</sequence>